<dbReference type="Proteomes" id="UP000010953">
    <property type="component" value="Unassembled WGS sequence"/>
</dbReference>
<reference evidence="1" key="1">
    <citation type="submission" date="2013-01" db="EMBL/GenBank/DDBJ databases">
        <title>Genome assembly of Mariniradius saccharolyticus AK6.</title>
        <authorList>
            <person name="Vaidya B."/>
            <person name="Khatri I."/>
            <person name="Tanuku N.R.S."/>
            <person name="Subramanian S."/>
            <person name="Pinnaka A."/>
        </authorList>
    </citation>
    <scope>NUCLEOTIDE SEQUENCE [LARGE SCALE GENOMIC DNA]</scope>
    <source>
        <strain evidence="1">AK6</strain>
    </source>
</reference>
<name>M7XB29_9BACT</name>
<comment type="caution">
    <text evidence="1">The sequence shown here is derived from an EMBL/GenBank/DDBJ whole genome shotgun (WGS) entry which is preliminary data.</text>
</comment>
<evidence type="ECO:0000313" key="2">
    <source>
        <dbReference type="Proteomes" id="UP000010953"/>
    </source>
</evidence>
<protein>
    <submittedName>
        <fullName evidence="1">Uncharacterized protein</fullName>
    </submittedName>
</protein>
<dbReference type="AlphaFoldDB" id="M7XB29"/>
<dbReference type="InParanoid" id="M7XB29"/>
<accession>M7XB29</accession>
<sequence>MRMTFIGGKAWDLHFNIEDIGKTPRLLSSGGHFCAYFL</sequence>
<proteinExistence type="predicted"/>
<dbReference type="EMBL" id="AMZY02000014">
    <property type="protein sequence ID" value="EMS32104.1"/>
    <property type="molecule type" value="Genomic_DNA"/>
</dbReference>
<organism evidence="1 2">
    <name type="scientific">Mariniradius saccharolyticus AK6</name>
    <dbReference type="NCBI Taxonomy" id="1239962"/>
    <lineage>
        <taxon>Bacteria</taxon>
        <taxon>Pseudomonadati</taxon>
        <taxon>Bacteroidota</taxon>
        <taxon>Cytophagia</taxon>
        <taxon>Cytophagales</taxon>
        <taxon>Cyclobacteriaceae</taxon>
        <taxon>Mariniradius</taxon>
    </lineage>
</organism>
<keyword evidence="2" id="KW-1185">Reference proteome</keyword>
<evidence type="ECO:0000313" key="1">
    <source>
        <dbReference type="EMBL" id="EMS32104.1"/>
    </source>
</evidence>
<gene>
    <name evidence="1" type="ORF">C943_01366</name>
</gene>